<organism evidence="15 16">
    <name type="scientific">Drosophila navojoa</name>
    <name type="common">Fruit fly</name>
    <dbReference type="NCBI Taxonomy" id="7232"/>
    <lineage>
        <taxon>Eukaryota</taxon>
        <taxon>Metazoa</taxon>
        <taxon>Ecdysozoa</taxon>
        <taxon>Arthropoda</taxon>
        <taxon>Hexapoda</taxon>
        <taxon>Insecta</taxon>
        <taxon>Pterygota</taxon>
        <taxon>Neoptera</taxon>
        <taxon>Endopterygota</taxon>
        <taxon>Diptera</taxon>
        <taxon>Brachycera</taxon>
        <taxon>Muscomorpha</taxon>
        <taxon>Ephydroidea</taxon>
        <taxon>Drosophilidae</taxon>
        <taxon>Drosophila</taxon>
    </lineage>
</organism>
<evidence type="ECO:0000256" key="3">
    <source>
        <dbReference type="ARBA" id="ARBA00009347"/>
    </source>
</evidence>
<dbReference type="InterPro" id="IPR049448">
    <property type="entry name" value="ACAD9/ACADV-like_C"/>
</dbReference>
<dbReference type="STRING" id="7232.A0A484BS36"/>
<dbReference type="GO" id="GO:0006631">
    <property type="term" value="P:fatty acid metabolic process"/>
    <property type="evidence" value="ECO:0007669"/>
    <property type="project" value="UniProtKB-ARBA"/>
</dbReference>
<proteinExistence type="inferred from homology"/>
<dbReference type="InterPro" id="IPR032675">
    <property type="entry name" value="LRR_dom_sf"/>
</dbReference>
<comment type="similarity">
    <text evidence="3">Belongs to the acyl-CoA dehydrogenase family.</text>
</comment>
<evidence type="ECO:0000256" key="2">
    <source>
        <dbReference type="ARBA" id="ARBA00004173"/>
    </source>
</evidence>
<dbReference type="Pfam" id="PF21343">
    <property type="entry name" value="ACAD9-ACADV_C"/>
    <property type="match status" value="1"/>
</dbReference>
<dbReference type="Pfam" id="PF00441">
    <property type="entry name" value="Acyl-CoA_dh_1"/>
    <property type="match status" value="1"/>
</dbReference>
<dbReference type="Gene3D" id="1.20.140.10">
    <property type="entry name" value="Butyryl-CoA Dehydrogenase, subunit A, domain 3"/>
    <property type="match status" value="2"/>
</dbReference>
<keyword evidence="16" id="KW-1185">Reference proteome</keyword>
<evidence type="ECO:0008006" key="17">
    <source>
        <dbReference type="Google" id="ProtNLM"/>
    </source>
</evidence>
<evidence type="ECO:0000256" key="9">
    <source>
        <dbReference type="SAM" id="MobiDB-lite"/>
    </source>
</evidence>
<dbReference type="Gene3D" id="1.10.540.10">
    <property type="entry name" value="Acyl-CoA dehydrogenase/oxidase, N-terminal domain"/>
    <property type="match status" value="1"/>
</dbReference>
<comment type="cofactor">
    <cofactor evidence="1">
        <name>FAD</name>
        <dbReference type="ChEBI" id="CHEBI:57692"/>
    </cofactor>
</comment>
<feature type="region of interest" description="Disordered" evidence="9">
    <location>
        <begin position="238"/>
        <end position="268"/>
    </location>
</feature>
<evidence type="ECO:0000313" key="16">
    <source>
        <dbReference type="Proteomes" id="UP000295192"/>
    </source>
</evidence>
<keyword evidence="5" id="KW-0274">FAD</keyword>
<dbReference type="SUPFAM" id="SSF47203">
    <property type="entry name" value="Acyl-CoA dehydrogenase C-terminal domain-like"/>
    <property type="match status" value="2"/>
</dbReference>
<dbReference type="InterPro" id="IPR037069">
    <property type="entry name" value="AcylCoA_DH/ox_N_sf"/>
</dbReference>
<dbReference type="InterPro" id="IPR046373">
    <property type="entry name" value="Acyl-CoA_Oxase/DH_mid-dom_sf"/>
</dbReference>
<comment type="caution">
    <text evidence="15">The sequence shown here is derived from an EMBL/GenBank/DDBJ whole genome shotgun (WGS) entry which is preliminary data.</text>
</comment>
<accession>A0A484BS36</accession>
<comment type="subcellular location">
    <subcellularLocation>
        <location evidence="2">Mitochondrion</location>
    </subcellularLocation>
</comment>
<dbReference type="CDD" id="cd09917">
    <property type="entry name" value="F-box_SF"/>
    <property type="match status" value="1"/>
</dbReference>
<keyword evidence="8" id="KW-0496">Mitochondrion</keyword>
<dbReference type="CDD" id="cd00567">
    <property type="entry name" value="ACAD"/>
    <property type="match status" value="1"/>
</dbReference>
<dbReference type="EMBL" id="LSRL02000014">
    <property type="protein sequence ID" value="TDG50645.1"/>
    <property type="molecule type" value="Genomic_DNA"/>
</dbReference>
<dbReference type="Pfam" id="PF00646">
    <property type="entry name" value="F-box"/>
    <property type="match status" value="1"/>
</dbReference>
<feature type="domain" description="Acyl-CoA dehydrogenase/oxidase N-terminal" evidence="13">
    <location>
        <begin position="316"/>
        <end position="399"/>
    </location>
</feature>
<dbReference type="AlphaFoldDB" id="A0A484BS36"/>
<reference evidence="15 16" key="1">
    <citation type="journal article" date="2019" name="J. Hered.">
        <title>An Improved Genome Assembly for Drosophila navojoa, the Basal Species in the mojavensis Cluster.</title>
        <authorList>
            <person name="Vanderlinde T."/>
            <person name="Dupim E.G."/>
            <person name="Nazario-Yepiz N.O."/>
            <person name="Carvalho A.B."/>
        </authorList>
    </citation>
    <scope>NUCLEOTIDE SEQUENCE [LARGE SCALE GENOMIC DNA]</scope>
    <source>
        <strain evidence="15">Navoj_Jal97</strain>
        <tissue evidence="15">Whole organism</tissue>
    </source>
</reference>
<dbReference type="GO" id="GO:0003995">
    <property type="term" value="F:acyl-CoA dehydrogenase activity"/>
    <property type="evidence" value="ECO:0007669"/>
    <property type="project" value="TreeGrafter"/>
</dbReference>
<evidence type="ECO:0000256" key="1">
    <source>
        <dbReference type="ARBA" id="ARBA00001974"/>
    </source>
</evidence>
<keyword evidence="7" id="KW-0560">Oxidoreductase</keyword>
<dbReference type="SUPFAM" id="SSF52047">
    <property type="entry name" value="RNI-like"/>
    <property type="match status" value="1"/>
</dbReference>
<evidence type="ECO:0000256" key="6">
    <source>
        <dbReference type="ARBA" id="ARBA00022946"/>
    </source>
</evidence>
<dbReference type="InterPro" id="IPR036047">
    <property type="entry name" value="F-box-like_dom_sf"/>
</dbReference>
<dbReference type="Pfam" id="PF02771">
    <property type="entry name" value="Acyl-CoA_dh_N"/>
    <property type="match status" value="1"/>
</dbReference>
<dbReference type="GO" id="GO:0005739">
    <property type="term" value="C:mitochondrion"/>
    <property type="evidence" value="ECO:0007669"/>
    <property type="project" value="UniProtKB-SubCell"/>
</dbReference>
<dbReference type="OMA" id="IYAMWAS"/>
<feature type="compositionally biased region" description="Polar residues" evidence="9">
    <location>
        <begin position="238"/>
        <end position="251"/>
    </location>
</feature>
<dbReference type="Proteomes" id="UP000295192">
    <property type="component" value="Unassembled WGS sequence"/>
</dbReference>
<dbReference type="Gene3D" id="2.40.110.10">
    <property type="entry name" value="Butyryl-CoA Dehydrogenase, subunit A, domain 2"/>
    <property type="match status" value="1"/>
</dbReference>
<dbReference type="InterPro" id="IPR013786">
    <property type="entry name" value="AcylCoA_DH/ox_N"/>
</dbReference>
<dbReference type="PANTHER" id="PTHR43884">
    <property type="entry name" value="ACYL-COA DEHYDROGENASE"/>
    <property type="match status" value="1"/>
</dbReference>
<evidence type="ECO:0000256" key="4">
    <source>
        <dbReference type="ARBA" id="ARBA00022630"/>
    </source>
</evidence>
<evidence type="ECO:0000256" key="8">
    <source>
        <dbReference type="ARBA" id="ARBA00023128"/>
    </source>
</evidence>
<dbReference type="SUPFAM" id="SSF81383">
    <property type="entry name" value="F-box domain"/>
    <property type="match status" value="1"/>
</dbReference>
<name>A0A484BS36_DRONA</name>
<keyword evidence="4" id="KW-0285">Flavoprotein</keyword>
<evidence type="ECO:0000259" key="14">
    <source>
        <dbReference type="Pfam" id="PF21343"/>
    </source>
</evidence>
<feature type="domain" description="F-box" evidence="11">
    <location>
        <begin position="14"/>
        <end position="47"/>
    </location>
</feature>
<evidence type="ECO:0000259" key="13">
    <source>
        <dbReference type="Pfam" id="PF02771"/>
    </source>
</evidence>
<feature type="domain" description="ACAD9/ACADV-like C-terminal" evidence="14">
    <location>
        <begin position="717"/>
        <end position="836"/>
    </location>
</feature>
<dbReference type="GO" id="GO:0050660">
    <property type="term" value="F:flavin adenine dinucleotide binding"/>
    <property type="evidence" value="ECO:0007669"/>
    <property type="project" value="InterPro"/>
</dbReference>
<dbReference type="Pfam" id="PF02770">
    <property type="entry name" value="Acyl-CoA_dh_M"/>
    <property type="match status" value="1"/>
</dbReference>
<protein>
    <recommendedName>
        <fullName evidence="17">Acyl-CoA dehydrogenase/oxidase N-terminal domain-containing protein</fullName>
    </recommendedName>
</protein>
<dbReference type="InterPro" id="IPR009100">
    <property type="entry name" value="AcylCoA_DH/oxidase_NM_dom_sf"/>
</dbReference>
<dbReference type="PANTHER" id="PTHR43884:SF9">
    <property type="entry name" value="COMPLEX I ASSEMBLY FACTOR ACAD9, MITOCHONDRIAL"/>
    <property type="match status" value="1"/>
</dbReference>
<gene>
    <name evidence="15" type="ORF">AWZ03_002949</name>
</gene>
<dbReference type="InterPro" id="IPR006091">
    <property type="entry name" value="Acyl-CoA_Oxase/DH_mid-dom"/>
</dbReference>
<feature type="domain" description="Acyl-CoA dehydrogenase/oxidase C-terminal" evidence="10">
    <location>
        <begin position="524"/>
        <end position="646"/>
    </location>
</feature>
<dbReference type="Gene3D" id="3.80.10.10">
    <property type="entry name" value="Ribonuclease Inhibitor"/>
    <property type="match status" value="1"/>
</dbReference>
<dbReference type="InterPro" id="IPR036250">
    <property type="entry name" value="AcylCo_DH-like_C"/>
</dbReference>
<evidence type="ECO:0000259" key="10">
    <source>
        <dbReference type="Pfam" id="PF00441"/>
    </source>
</evidence>
<evidence type="ECO:0000259" key="11">
    <source>
        <dbReference type="Pfam" id="PF00646"/>
    </source>
</evidence>
<evidence type="ECO:0000259" key="12">
    <source>
        <dbReference type="Pfam" id="PF02770"/>
    </source>
</evidence>
<dbReference type="InterPro" id="IPR009075">
    <property type="entry name" value="AcylCo_DH/oxidase_C"/>
</dbReference>
<evidence type="ECO:0000256" key="5">
    <source>
        <dbReference type="ARBA" id="ARBA00022827"/>
    </source>
</evidence>
<dbReference type="OrthoDB" id="354at2759"/>
<dbReference type="SUPFAM" id="SSF56645">
    <property type="entry name" value="Acyl-CoA dehydrogenase NM domain-like"/>
    <property type="match status" value="1"/>
</dbReference>
<evidence type="ECO:0000313" key="15">
    <source>
        <dbReference type="EMBL" id="TDG50645.1"/>
    </source>
</evidence>
<evidence type="ECO:0000256" key="7">
    <source>
        <dbReference type="ARBA" id="ARBA00023002"/>
    </source>
</evidence>
<feature type="domain" description="Acyl-CoA oxidase/dehydrogenase middle" evidence="12">
    <location>
        <begin position="418"/>
        <end position="505"/>
    </location>
</feature>
<sequence>MGNSSAKYDFETGLSDSCWELVISYLDVISQVRLAQVSKRLYSIFRNYAKRRYKHLDEKLIQMLSAEELEQLLQLIGDQVQSYVKYSCGHAFEQLYRRHFEIIVRNCKHLERFALYKVLLCPELMSQLSQLQHLWLRIDAGALRSRLLESLIPLQLEVLVLRGPQLNAEETKYICNITSLKELDICCAQTPIEQFLKLQQLEKLHMVMPWITDDQFLALIKGLQRLQTIYVPRSAGSKATATSNSSVNAQQWAEESRSPEEASAAAQQGLPAREPLVKNFFVGLADNELLGYPEVINREDMASLQNALLPVKDYFAEAPLQPHSLENLQQLGLYGLNVPTDYDGKGYAWSASLMASEPESNHTSLALSLQTHRVVVDMLRELGTPEQQQKYLPELGSGKLVASDAIFEYAPPENDLFGTKASYDLDKHTWTLEGEKAFVVMAPPGASQLFLVLAQTQNINVTGELGRELTLFLVDGKQPGVRLGETHATFGCREAVMRRIHFDQVQLSNQQILGRAYEGNRHSEQLMRFSRLRSTLLGIGLSKRLLNHLTNFSVETTQCGVQVKDLEMTKVNLSQAMCSIYAMESMLYLTAGLMDEFNNQDVTLETAITKYYTLQQLYAISTQNLSLLGPASLHSGQPAELALRDSAQLCTQGESLTTLSMFIALSGLQHAGIRMNEGVRKLRNPLFNPGSIFSKFLSSTSLESPKTNMRLAEHVHPTLEAPAQYIEHSVARLNMAVELMFTRYGNSVVERQHELQRLANIATIIYAMWASIARASRSYCIGLPLADHELLTATAICSQGRDDVLRLAMEIYNGNYINNDNNLLRLSKQVAKSKGYFAVHPLTFNF</sequence>
<keyword evidence="6" id="KW-0809">Transit peptide</keyword>
<dbReference type="InterPro" id="IPR001810">
    <property type="entry name" value="F-box_dom"/>
</dbReference>